<proteinExistence type="predicted"/>
<evidence type="ECO:0000313" key="1">
    <source>
        <dbReference type="EMBL" id="BCJ95360.1"/>
    </source>
</evidence>
<accession>A0A6S6R7D3</accession>
<dbReference type="AlphaFoldDB" id="A0A6S6R7D3"/>
<dbReference type="Proteomes" id="UP000515561">
    <property type="component" value="Chromosome"/>
</dbReference>
<dbReference type="RefSeq" id="WP_184094191.1">
    <property type="nucleotide sequence ID" value="NZ_AP023367.1"/>
</dbReference>
<organism evidence="1 2">
    <name type="scientific">Anaerocolumna cellulosilytica</name>
    <dbReference type="NCBI Taxonomy" id="433286"/>
    <lineage>
        <taxon>Bacteria</taxon>
        <taxon>Bacillati</taxon>
        <taxon>Bacillota</taxon>
        <taxon>Clostridia</taxon>
        <taxon>Lachnospirales</taxon>
        <taxon>Lachnospiraceae</taxon>
        <taxon>Anaerocolumna</taxon>
    </lineage>
</organism>
<dbReference type="KEGG" id="acel:acsn021_29290"/>
<gene>
    <name evidence="1" type="ORF">acsn021_29290</name>
</gene>
<reference evidence="1 2" key="1">
    <citation type="journal article" date="2016" name="Int. J. Syst. Evol. Microbiol.">
        <title>Descriptions of Anaerotaenia torta gen. nov., sp. nov. and Anaerocolumna cellulosilytica gen. nov., sp. nov. isolated from a methanogenic reactor of cattle waste.</title>
        <authorList>
            <person name="Uek A."/>
            <person name="Ohtaki Y."/>
            <person name="Kaku N."/>
            <person name="Ueki K."/>
        </authorList>
    </citation>
    <scope>NUCLEOTIDE SEQUENCE [LARGE SCALE GENOMIC DNA]</scope>
    <source>
        <strain evidence="1 2">SN021</strain>
    </source>
</reference>
<dbReference type="InterPro" id="IPR021683">
    <property type="entry name" value="DUF3267"/>
</dbReference>
<dbReference type="EMBL" id="AP023367">
    <property type="protein sequence ID" value="BCJ95360.1"/>
    <property type="molecule type" value="Genomic_DNA"/>
</dbReference>
<evidence type="ECO:0000313" key="2">
    <source>
        <dbReference type="Proteomes" id="UP000515561"/>
    </source>
</evidence>
<dbReference type="Pfam" id="PF11667">
    <property type="entry name" value="DUF3267"/>
    <property type="match status" value="1"/>
</dbReference>
<keyword evidence="2" id="KW-1185">Reference proteome</keyword>
<name>A0A6S6R7D3_9FIRM</name>
<sequence length="194" mass="22374">MIVSEHVLSSNYVKEERIISVAKANILAILYTFPFIMLFSFLYLRRFSLYDILLQLGSGEGMFYTLLLLFFIILLTVVHELVHGVTWQMYCENKWKSIKFGIMKEFLTPYCHCKETLYIRQYVIGAIMPLIITGIIPMVAAMILQNNYMFLLSQLMILAAGGDIAIVILLLREDKETLAVDHPTKCGCIVYRKK</sequence>
<protein>
    <submittedName>
        <fullName evidence="1">Uncharacterized protein</fullName>
    </submittedName>
</protein>